<organism evidence="2 3">
    <name type="scientific">Rubroshorea leprosula</name>
    <dbReference type="NCBI Taxonomy" id="152421"/>
    <lineage>
        <taxon>Eukaryota</taxon>
        <taxon>Viridiplantae</taxon>
        <taxon>Streptophyta</taxon>
        <taxon>Embryophyta</taxon>
        <taxon>Tracheophyta</taxon>
        <taxon>Spermatophyta</taxon>
        <taxon>Magnoliopsida</taxon>
        <taxon>eudicotyledons</taxon>
        <taxon>Gunneridae</taxon>
        <taxon>Pentapetalae</taxon>
        <taxon>rosids</taxon>
        <taxon>malvids</taxon>
        <taxon>Malvales</taxon>
        <taxon>Dipterocarpaceae</taxon>
        <taxon>Rubroshorea</taxon>
    </lineage>
</organism>
<feature type="region of interest" description="Disordered" evidence="1">
    <location>
        <begin position="164"/>
        <end position="188"/>
    </location>
</feature>
<protein>
    <submittedName>
        <fullName evidence="2">Uncharacterized protein</fullName>
    </submittedName>
</protein>
<keyword evidence="3" id="KW-1185">Reference proteome</keyword>
<name>A0AAV5JL34_9ROSI</name>
<evidence type="ECO:0000313" key="3">
    <source>
        <dbReference type="Proteomes" id="UP001054252"/>
    </source>
</evidence>
<accession>A0AAV5JL34</accession>
<sequence>MASSTMKSQPLHNFSLPDLKWAMNQPNNHRFRKPATQEADSDSESRRKDQVLEAGKSGAASSSSGHKSEKIEMQKAGNGSDSVAESSENKSTAPSGRSKILIRLRTKSQKPAEEVADAGAQNLNAEETEELVGKTWNLRPRRLAPKASNAGVGGVKIAGPAAQAIKTQRQGVTRSRNPTEGKAAKKKEKKLKFSISLSREEIEEDIFSMTGSRPSRRPKKRAKNVQKQLDCVFPGLWLPSITCDSYRVPDAPAKKGKSYLLAGLD</sequence>
<evidence type="ECO:0000256" key="1">
    <source>
        <dbReference type="SAM" id="MobiDB-lite"/>
    </source>
</evidence>
<feature type="compositionally biased region" description="Polar residues" evidence="1">
    <location>
        <begin position="165"/>
        <end position="176"/>
    </location>
</feature>
<feature type="compositionally biased region" description="Low complexity" evidence="1">
    <location>
        <begin position="53"/>
        <end position="65"/>
    </location>
</feature>
<dbReference type="Pfam" id="PF07797">
    <property type="entry name" value="DUF1639"/>
    <property type="match status" value="1"/>
</dbReference>
<evidence type="ECO:0000313" key="2">
    <source>
        <dbReference type="EMBL" id="GKV12785.1"/>
    </source>
</evidence>
<dbReference type="AlphaFoldDB" id="A0AAV5JL34"/>
<feature type="region of interest" description="Disordered" evidence="1">
    <location>
        <begin position="1"/>
        <end position="122"/>
    </location>
</feature>
<dbReference type="PANTHER" id="PTHR33130:SF91">
    <property type="match status" value="1"/>
</dbReference>
<dbReference type="PANTHER" id="PTHR33130">
    <property type="entry name" value="PUTATIVE (DUF1639)-RELATED"/>
    <property type="match status" value="1"/>
</dbReference>
<dbReference type="Proteomes" id="UP001054252">
    <property type="component" value="Unassembled WGS sequence"/>
</dbReference>
<feature type="compositionally biased region" description="Polar residues" evidence="1">
    <location>
        <begin position="1"/>
        <end position="12"/>
    </location>
</feature>
<reference evidence="2 3" key="1">
    <citation type="journal article" date="2021" name="Commun. Biol.">
        <title>The genome of Shorea leprosula (Dipterocarpaceae) highlights the ecological relevance of drought in aseasonal tropical rainforests.</title>
        <authorList>
            <person name="Ng K.K.S."/>
            <person name="Kobayashi M.J."/>
            <person name="Fawcett J.A."/>
            <person name="Hatakeyama M."/>
            <person name="Paape T."/>
            <person name="Ng C.H."/>
            <person name="Ang C.C."/>
            <person name="Tnah L.H."/>
            <person name="Lee C.T."/>
            <person name="Nishiyama T."/>
            <person name="Sese J."/>
            <person name="O'Brien M.J."/>
            <person name="Copetti D."/>
            <person name="Mohd Noor M.I."/>
            <person name="Ong R.C."/>
            <person name="Putra M."/>
            <person name="Sireger I.Z."/>
            <person name="Indrioko S."/>
            <person name="Kosugi Y."/>
            <person name="Izuno A."/>
            <person name="Isagi Y."/>
            <person name="Lee S.L."/>
            <person name="Shimizu K.K."/>
        </authorList>
    </citation>
    <scope>NUCLEOTIDE SEQUENCE [LARGE SCALE GENOMIC DNA]</scope>
    <source>
        <strain evidence="2">214</strain>
    </source>
</reference>
<dbReference type="InterPro" id="IPR012438">
    <property type="entry name" value="DUF1639"/>
</dbReference>
<gene>
    <name evidence="2" type="ORF">SLEP1_g23892</name>
</gene>
<proteinExistence type="predicted"/>
<comment type="caution">
    <text evidence="2">The sequence shown here is derived from an EMBL/GenBank/DDBJ whole genome shotgun (WGS) entry which is preliminary data.</text>
</comment>
<feature type="compositionally biased region" description="Polar residues" evidence="1">
    <location>
        <begin position="77"/>
        <end position="95"/>
    </location>
</feature>
<dbReference type="EMBL" id="BPVZ01000037">
    <property type="protein sequence ID" value="GKV12785.1"/>
    <property type="molecule type" value="Genomic_DNA"/>
</dbReference>